<gene>
    <name evidence="1" type="ORF">pdam_00022594</name>
</gene>
<organism evidence="1 2">
    <name type="scientific">Pocillopora damicornis</name>
    <name type="common">Cauliflower coral</name>
    <name type="synonym">Millepora damicornis</name>
    <dbReference type="NCBI Taxonomy" id="46731"/>
    <lineage>
        <taxon>Eukaryota</taxon>
        <taxon>Metazoa</taxon>
        <taxon>Cnidaria</taxon>
        <taxon>Anthozoa</taxon>
        <taxon>Hexacorallia</taxon>
        <taxon>Scleractinia</taxon>
        <taxon>Astrocoeniina</taxon>
        <taxon>Pocilloporidae</taxon>
        <taxon>Pocillopora</taxon>
    </lineage>
</organism>
<sequence>MKVLIKWPSNFYSVFKVYRELLTRSNIIECFANEAILRFSALPTEFTSQLKAGHCVDSRLCHPHIVTFYSAVFRKVPRGLKAAFVTECPGVDLKKYLIDQPGNCPAKNSAFSENAIRWADQNSF</sequence>
<keyword evidence="2" id="KW-1185">Reference proteome</keyword>
<accession>A0A3M6UU14</accession>
<dbReference type="AlphaFoldDB" id="A0A3M6UU14"/>
<name>A0A3M6UU14_POCDA</name>
<evidence type="ECO:0000313" key="1">
    <source>
        <dbReference type="EMBL" id="RMX57166.1"/>
    </source>
</evidence>
<dbReference type="EMBL" id="RCHS01000722">
    <property type="protein sequence ID" value="RMX57166.1"/>
    <property type="molecule type" value="Genomic_DNA"/>
</dbReference>
<protein>
    <submittedName>
        <fullName evidence="1">Uncharacterized protein</fullName>
    </submittedName>
</protein>
<evidence type="ECO:0000313" key="2">
    <source>
        <dbReference type="Proteomes" id="UP000275408"/>
    </source>
</evidence>
<proteinExistence type="predicted"/>
<reference evidence="1 2" key="1">
    <citation type="journal article" date="2018" name="Sci. Rep.">
        <title>Comparative analysis of the Pocillopora damicornis genome highlights role of immune system in coral evolution.</title>
        <authorList>
            <person name="Cunning R."/>
            <person name="Bay R.A."/>
            <person name="Gillette P."/>
            <person name="Baker A.C."/>
            <person name="Traylor-Knowles N."/>
        </authorList>
    </citation>
    <scope>NUCLEOTIDE SEQUENCE [LARGE SCALE GENOMIC DNA]</scope>
    <source>
        <strain evidence="1">RSMAS</strain>
        <tissue evidence="1">Whole animal</tissue>
    </source>
</reference>
<comment type="caution">
    <text evidence="1">The sequence shown here is derived from an EMBL/GenBank/DDBJ whole genome shotgun (WGS) entry which is preliminary data.</text>
</comment>
<dbReference type="Proteomes" id="UP000275408">
    <property type="component" value="Unassembled WGS sequence"/>
</dbReference>